<feature type="domain" description="Response regulatory" evidence="10">
    <location>
        <begin position="486"/>
        <end position="603"/>
    </location>
</feature>
<dbReference type="InterPro" id="IPR003594">
    <property type="entry name" value="HATPase_dom"/>
</dbReference>
<accession>A0ABW8NNS5</accession>
<feature type="transmembrane region" description="Helical" evidence="8">
    <location>
        <begin position="168"/>
        <end position="189"/>
    </location>
</feature>
<dbReference type="SUPFAM" id="SSF52172">
    <property type="entry name" value="CheY-like"/>
    <property type="match status" value="1"/>
</dbReference>
<dbReference type="PANTHER" id="PTHR43711:SF31">
    <property type="entry name" value="HISTIDINE KINASE"/>
    <property type="match status" value="1"/>
</dbReference>
<dbReference type="InterPro" id="IPR003661">
    <property type="entry name" value="HisK_dim/P_dom"/>
</dbReference>
<feature type="domain" description="Histidine kinase" evidence="9">
    <location>
        <begin position="251"/>
        <end position="465"/>
    </location>
</feature>
<dbReference type="SMART" id="SM00387">
    <property type="entry name" value="HATPase_c"/>
    <property type="match status" value="1"/>
</dbReference>
<dbReference type="PROSITE" id="PS50109">
    <property type="entry name" value="HIS_KIN"/>
    <property type="match status" value="1"/>
</dbReference>
<evidence type="ECO:0000256" key="5">
    <source>
        <dbReference type="ARBA" id="ARBA00022777"/>
    </source>
</evidence>
<dbReference type="InterPro" id="IPR005467">
    <property type="entry name" value="His_kinase_dom"/>
</dbReference>
<dbReference type="RefSeq" id="WP_369856359.1">
    <property type="nucleotide sequence ID" value="NZ_JBBKTX010000032.1"/>
</dbReference>
<dbReference type="InterPro" id="IPR036890">
    <property type="entry name" value="HATPase_C_sf"/>
</dbReference>
<feature type="modified residue" description="4-aspartylphosphate" evidence="7">
    <location>
        <position position="537"/>
    </location>
</feature>
<dbReference type="EC" id="2.7.13.3" evidence="2"/>
<dbReference type="InterPro" id="IPR001789">
    <property type="entry name" value="Sig_transdc_resp-reg_receiver"/>
</dbReference>
<dbReference type="SMART" id="SM00388">
    <property type="entry name" value="HisKA"/>
    <property type="match status" value="1"/>
</dbReference>
<dbReference type="CDD" id="cd00082">
    <property type="entry name" value="HisKA"/>
    <property type="match status" value="1"/>
</dbReference>
<keyword evidence="8" id="KW-1133">Transmembrane helix</keyword>
<feature type="transmembrane region" description="Helical" evidence="8">
    <location>
        <begin position="113"/>
        <end position="131"/>
    </location>
</feature>
<feature type="transmembrane region" description="Helical" evidence="8">
    <location>
        <begin position="137"/>
        <end position="156"/>
    </location>
</feature>
<keyword evidence="6" id="KW-0902">Two-component regulatory system</keyword>
<evidence type="ECO:0000259" key="10">
    <source>
        <dbReference type="PROSITE" id="PS50110"/>
    </source>
</evidence>
<dbReference type="PRINTS" id="PR00344">
    <property type="entry name" value="BCTRLSENSOR"/>
</dbReference>
<dbReference type="PANTHER" id="PTHR43711">
    <property type="entry name" value="TWO-COMPONENT HISTIDINE KINASE"/>
    <property type="match status" value="1"/>
</dbReference>
<keyword evidence="5 11" id="KW-0418">Kinase</keyword>
<dbReference type="Gene3D" id="3.30.565.10">
    <property type="entry name" value="Histidine kinase-like ATPase, C-terminal domain"/>
    <property type="match status" value="1"/>
</dbReference>
<dbReference type="InterPro" id="IPR011006">
    <property type="entry name" value="CheY-like_superfamily"/>
</dbReference>
<evidence type="ECO:0000256" key="7">
    <source>
        <dbReference type="PROSITE-ProRule" id="PRU00169"/>
    </source>
</evidence>
<dbReference type="Gene3D" id="3.40.50.2300">
    <property type="match status" value="1"/>
</dbReference>
<proteinExistence type="predicted"/>
<name>A0ABW8NNS5_9GAMM</name>
<evidence type="ECO:0000256" key="4">
    <source>
        <dbReference type="ARBA" id="ARBA00022679"/>
    </source>
</evidence>
<evidence type="ECO:0000259" key="9">
    <source>
        <dbReference type="PROSITE" id="PS50109"/>
    </source>
</evidence>
<evidence type="ECO:0000256" key="6">
    <source>
        <dbReference type="ARBA" id="ARBA00023012"/>
    </source>
</evidence>
<evidence type="ECO:0000313" key="12">
    <source>
        <dbReference type="Proteomes" id="UP001620597"/>
    </source>
</evidence>
<dbReference type="InterPro" id="IPR050736">
    <property type="entry name" value="Sensor_HK_Regulatory"/>
</dbReference>
<gene>
    <name evidence="11" type="ORF">WG929_19045</name>
</gene>
<dbReference type="EMBL" id="JBBKTX010000032">
    <property type="protein sequence ID" value="MFK4754507.1"/>
    <property type="molecule type" value="Genomic_DNA"/>
</dbReference>
<evidence type="ECO:0000256" key="1">
    <source>
        <dbReference type="ARBA" id="ARBA00000085"/>
    </source>
</evidence>
<comment type="catalytic activity">
    <reaction evidence="1">
        <text>ATP + protein L-histidine = ADP + protein N-phospho-L-histidine.</text>
        <dbReference type="EC" id="2.7.13.3"/>
    </reaction>
</comment>
<evidence type="ECO:0000256" key="2">
    <source>
        <dbReference type="ARBA" id="ARBA00012438"/>
    </source>
</evidence>
<dbReference type="PROSITE" id="PS50110">
    <property type="entry name" value="RESPONSE_REGULATORY"/>
    <property type="match status" value="1"/>
</dbReference>
<dbReference type="GO" id="GO:0016301">
    <property type="term" value="F:kinase activity"/>
    <property type="evidence" value="ECO:0007669"/>
    <property type="project" value="UniProtKB-KW"/>
</dbReference>
<organism evidence="11 12">
    <name type="scientific">Oceanobacter antarcticus</name>
    <dbReference type="NCBI Taxonomy" id="3133425"/>
    <lineage>
        <taxon>Bacteria</taxon>
        <taxon>Pseudomonadati</taxon>
        <taxon>Pseudomonadota</taxon>
        <taxon>Gammaproteobacteria</taxon>
        <taxon>Oceanospirillales</taxon>
        <taxon>Oceanospirillaceae</taxon>
        <taxon>Oceanobacter</taxon>
    </lineage>
</organism>
<comment type="caution">
    <text evidence="11">The sequence shown here is derived from an EMBL/GenBank/DDBJ whole genome shotgun (WGS) entry which is preliminary data.</text>
</comment>
<feature type="transmembrane region" description="Helical" evidence="8">
    <location>
        <begin position="46"/>
        <end position="65"/>
    </location>
</feature>
<keyword evidence="3 7" id="KW-0597">Phosphoprotein</keyword>
<dbReference type="Pfam" id="PF02518">
    <property type="entry name" value="HATPase_c"/>
    <property type="match status" value="1"/>
</dbReference>
<reference evidence="11 12" key="1">
    <citation type="submission" date="2024-03" db="EMBL/GenBank/DDBJ databases">
        <title>High-quality draft genome sequence of Oceanobacter sp. wDCs-4.</title>
        <authorList>
            <person name="Dong C."/>
        </authorList>
    </citation>
    <scope>NUCLEOTIDE SEQUENCE [LARGE SCALE GENOMIC DNA]</scope>
    <source>
        <strain evidence="12">wDCs-4</strain>
    </source>
</reference>
<keyword evidence="4" id="KW-0808">Transferase</keyword>
<keyword evidence="12" id="KW-1185">Reference proteome</keyword>
<evidence type="ECO:0000256" key="3">
    <source>
        <dbReference type="ARBA" id="ARBA00022553"/>
    </source>
</evidence>
<dbReference type="SUPFAM" id="SSF55874">
    <property type="entry name" value="ATPase domain of HSP90 chaperone/DNA topoisomerase II/histidine kinase"/>
    <property type="match status" value="1"/>
</dbReference>
<dbReference type="Proteomes" id="UP001620597">
    <property type="component" value="Unassembled WGS sequence"/>
</dbReference>
<protein>
    <recommendedName>
        <fullName evidence="2">histidine kinase</fullName>
        <ecNumber evidence="2">2.7.13.3</ecNumber>
    </recommendedName>
</protein>
<dbReference type="SUPFAM" id="SSF47384">
    <property type="entry name" value="Homodimeric domain of signal transducing histidine kinase"/>
    <property type="match status" value="1"/>
</dbReference>
<keyword evidence="8" id="KW-0472">Membrane</keyword>
<dbReference type="InterPro" id="IPR004358">
    <property type="entry name" value="Sig_transdc_His_kin-like_C"/>
</dbReference>
<dbReference type="CDD" id="cd00156">
    <property type="entry name" value="REC"/>
    <property type="match status" value="1"/>
</dbReference>
<dbReference type="Pfam" id="PF00512">
    <property type="entry name" value="HisKA"/>
    <property type="match status" value="1"/>
</dbReference>
<dbReference type="InterPro" id="IPR036097">
    <property type="entry name" value="HisK_dim/P_sf"/>
</dbReference>
<feature type="transmembrane region" description="Helical" evidence="8">
    <location>
        <begin position="71"/>
        <end position="92"/>
    </location>
</feature>
<keyword evidence="8" id="KW-0812">Transmembrane</keyword>
<sequence length="615" mass="68155">MQISSPTTPRQTQSGILDKLTNLGFGEYPLADEMQWERHHLFMQEVGPRMAATLVAAVIVGLLFVNSASTATLAIWFGMNLFVGLNSWLILGRYHNHQKGHRPDPSIPKQRRAILRWHLANLYLSLLWGFQWATLPLLFLGDASIVQIFSILLLVTITSTMPSISMGLYPDIYVAFLTPVLTAFGWHLWSMDLEDVWLHKAMAPAVWLSLVGFSYAMFKTQIHALATRLELQHSKREIELANQAKTRFLAAASHDIRQPLQAASLYWSAIPDSAVANAQHPMFERLGASLKATNELLNHLLDVSRLDAGVATCQPAAIDLVELLGELRVVFSPLAERKGLLLEIDQPPDIYVWCDRAMTLQIFKNLLANAIQYTTTGAVCISIKNHSTHLQISVDDTGIGIPKSHQQAIFEEFVQLHNPGRQHTKGLGLGLAIVRRLCQLQQLPLMLESEPGHGSCFHITLPQCKAPTLPQAPYTPAAEARLAGLKVLVVDDHEDIVEALSMLLVSWDCDVWVAQGLSSLKQQLAQPACVPEVVLTDDMLGDDGQAEDVIQVVNRILESIPRIVIMTGNTLPQRMQQLQSLGLPMLHKPVQGEELKALLLQPEHTPAATHTETAI</sequence>
<evidence type="ECO:0000313" key="11">
    <source>
        <dbReference type="EMBL" id="MFK4754507.1"/>
    </source>
</evidence>
<dbReference type="SMART" id="SM00448">
    <property type="entry name" value="REC"/>
    <property type="match status" value="1"/>
</dbReference>
<evidence type="ECO:0000256" key="8">
    <source>
        <dbReference type="SAM" id="Phobius"/>
    </source>
</evidence>
<dbReference type="Gene3D" id="1.10.287.130">
    <property type="match status" value="1"/>
</dbReference>
<feature type="transmembrane region" description="Helical" evidence="8">
    <location>
        <begin position="201"/>
        <end position="218"/>
    </location>
</feature>